<dbReference type="PANTHER" id="PTHR47926:SF342">
    <property type="entry name" value="TETRATRICOPEPTIDE-LIKE HELICAL DOMAIN-CONTAINING PROTEIN-RELATED"/>
    <property type="match status" value="1"/>
</dbReference>
<dbReference type="GO" id="GO:0003723">
    <property type="term" value="F:RNA binding"/>
    <property type="evidence" value="ECO:0007669"/>
    <property type="project" value="InterPro"/>
</dbReference>
<keyword evidence="1" id="KW-0677">Repeat</keyword>
<evidence type="ECO:0000313" key="4">
    <source>
        <dbReference type="Proteomes" id="UP001140949"/>
    </source>
</evidence>
<protein>
    <submittedName>
        <fullName evidence="3">Pentatricopeptide repeat-containing protein-like</fullName>
    </submittedName>
</protein>
<dbReference type="Pfam" id="PF13041">
    <property type="entry name" value="PPR_2"/>
    <property type="match status" value="1"/>
</dbReference>
<evidence type="ECO:0000313" key="3">
    <source>
        <dbReference type="EMBL" id="KAJ6799274.1"/>
    </source>
</evidence>
<evidence type="ECO:0000256" key="2">
    <source>
        <dbReference type="PROSITE-ProRule" id="PRU00708"/>
    </source>
</evidence>
<feature type="repeat" description="PPR" evidence="2">
    <location>
        <begin position="282"/>
        <end position="316"/>
    </location>
</feature>
<dbReference type="NCBIfam" id="TIGR00756">
    <property type="entry name" value="PPR"/>
    <property type="match status" value="4"/>
</dbReference>
<dbReference type="GO" id="GO:0009451">
    <property type="term" value="P:RNA modification"/>
    <property type="evidence" value="ECO:0007669"/>
    <property type="project" value="InterPro"/>
</dbReference>
<evidence type="ECO:0000256" key="1">
    <source>
        <dbReference type="ARBA" id="ARBA00022737"/>
    </source>
</evidence>
<reference evidence="3" key="2">
    <citation type="submission" date="2023-04" db="EMBL/GenBank/DDBJ databases">
        <authorList>
            <person name="Bruccoleri R.E."/>
            <person name="Oakeley E.J."/>
            <person name="Faust A.-M."/>
            <person name="Dessus-Babus S."/>
            <person name="Altorfer M."/>
            <person name="Burckhardt D."/>
            <person name="Oertli M."/>
            <person name="Naumann U."/>
            <person name="Petersen F."/>
            <person name="Wong J."/>
        </authorList>
    </citation>
    <scope>NUCLEOTIDE SEQUENCE</scope>
    <source>
        <strain evidence="3">GSM-AAB239-AS_SAM_17_03QT</strain>
        <tissue evidence="3">Leaf</tissue>
    </source>
</reference>
<accession>A0AAX6E5I4</accession>
<dbReference type="InterPro" id="IPR046960">
    <property type="entry name" value="PPR_At4g14850-like_plant"/>
</dbReference>
<sequence>MNSHSRLPKWMAAISAYSRSSRPIQTHSLHCHLTKLGLLPASIILTTSILTSYSRHENDISSARKLFDEMPHRNTITHNSMISAYSTAGMGFKALDLFYSLKCSEPELGPDEFSVSSALTACAGVRDLRSGSQIHAYAVSARFDSDSAVVNALTNMYFKCGEVECAERAAEGREDDSEMVRVMMINGYASNERYVDVLRNIGRAGGFMALFVAEPGVAVSVVTACANLGLVGIGKQVHCIAVTSGYDCQNDAVLETALISMYCKCSSVGEARRVFSSIGERRVQHWNSMVAGYICNGCLEEARGLFDKMPGKNVVSWTAMMSGYVQHGMPREGLRLLAGLYGDSGLVRGNCFTFASALDACSRLAALDAGKQVHCQALRAVVDDGRNYLVFSTALLDMYSRSGNLSYARRVFDRMGGKNVVSWTSMITGYAAHGFGPEAIKLLEQMMSMGFKPNEVTFVSVLSACSHCGLVEQGMHYFRLLQERYGIAPTRDHYVCLVDMLSRAGRLVEAWSVVEETKDGILDGGDGPAILGALLGGCEMHGNVEIGNKVEGEMLKRRAQISDGYVALSNVYAAAEMWDEVYRVREECKKKGAIKEPGWSEIRIEALASDINLTP</sequence>
<dbReference type="Pfam" id="PF01535">
    <property type="entry name" value="PPR"/>
    <property type="match status" value="5"/>
</dbReference>
<proteinExistence type="predicted"/>
<comment type="caution">
    <text evidence="3">The sequence shown here is derived from an EMBL/GenBank/DDBJ whole genome shotgun (WGS) entry which is preliminary data.</text>
</comment>
<dbReference type="FunFam" id="1.25.40.10:FF:000090">
    <property type="entry name" value="Pentatricopeptide repeat-containing protein, chloroplastic"/>
    <property type="match status" value="1"/>
</dbReference>
<dbReference type="PROSITE" id="PS51375">
    <property type="entry name" value="PPR"/>
    <property type="match status" value="2"/>
</dbReference>
<dbReference type="InterPro" id="IPR046848">
    <property type="entry name" value="E_motif"/>
</dbReference>
<dbReference type="InterPro" id="IPR002885">
    <property type="entry name" value="PPR_rpt"/>
</dbReference>
<dbReference type="Pfam" id="PF20431">
    <property type="entry name" value="E_motif"/>
    <property type="match status" value="1"/>
</dbReference>
<dbReference type="EMBL" id="JANAVB010039819">
    <property type="protein sequence ID" value="KAJ6799274.1"/>
    <property type="molecule type" value="Genomic_DNA"/>
</dbReference>
<dbReference type="Gene3D" id="1.25.40.10">
    <property type="entry name" value="Tetratricopeptide repeat domain"/>
    <property type="match status" value="4"/>
</dbReference>
<organism evidence="3 4">
    <name type="scientific">Iris pallida</name>
    <name type="common">Sweet iris</name>
    <dbReference type="NCBI Taxonomy" id="29817"/>
    <lineage>
        <taxon>Eukaryota</taxon>
        <taxon>Viridiplantae</taxon>
        <taxon>Streptophyta</taxon>
        <taxon>Embryophyta</taxon>
        <taxon>Tracheophyta</taxon>
        <taxon>Spermatophyta</taxon>
        <taxon>Magnoliopsida</taxon>
        <taxon>Liliopsida</taxon>
        <taxon>Asparagales</taxon>
        <taxon>Iridaceae</taxon>
        <taxon>Iridoideae</taxon>
        <taxon>Irideae</taxon>
        <taxon>Iris</taxon>
    </lineage>
</organism>
<reference evidence="3" key="1">
    <citation type="journal article" date="2023" name="GigaByte">
        <title>Genome assembly of the bearded iris, Iris pallida Lam.</title>
        <authorList>
            <person name="Bruccoleri R.E."/>
            <person name="Oakeley E.J."/>
            <person name="Faust A.M.E."/>
            <person name="Altorfer M."/>
            <person name="Dessus-Babus S."/>
            <person name="Burckhardt D."/>
            <person name="Oertli M."/>
            <person name="Naumann U."/>
            <person name="Petersen F."/>
            <person name="Wong J."/>
        </authorList>
    </citation>
    <scope>NUCLEOTIDE SEQUENCE</scope>
    <source>
        <strain evidence="3">GSM-AAB239-AS_SAM_17_03QT</strain>
    </source>
</reference>
<keyword evidence="4" id="KW-1185">Reference proteome</keyword>
<dbReference type="AlphaFoldDB" id="A0AAX6E5I4"/>
<dbReference type="PANTHER" id="PTHR47926">
    <property type="entry name" value="PENTATRICOPEPTIDE REPEAT-CONTAINING PROTEIN"/>
    <property type="match status" value="1"/>
</dbReference>
<gene>
    <name evidence="3" type="ORF">M6B38_208415</name>
</gene>
<name>A0AAX6E5I4_IRIPA</name>
<dbReference type="Proteomes" id="UP001140949">
    <property type="component" value="Unassembled WGS sequence"/>
</dbReference>
<dbReference type="InterPro" id="IPR011990">
    <property type="entry name" value="TPR-like_helical_dom_sf"/>
</dbReference>
<feature type="repeat" description="PPR" evidence="2">
    <location>
        <begin position="419"/>
        <end position="453"/>
    </location>
</feature>